<keyword evidence="6 7" id="KW-0961">Cell wall biogenesis/degradation</keyword>
<evidence type="ECO:0000256" key="3">
    <source>
        <dbReference type="ARBA" id="ARBA00022989"/>
    </source>
</evidence>
<keyword evidence="1 7" id="KW-1003">Cell membrane</keyword>
<evidence type="ECO:0000256" key="4">
    <source>
        <dbReference type="ARBA" id="ARBA00023136"/>
    </source>
</evidence>
<evidence type="ECO:0000256" key="1">
    <source>
        <dbReference type="ARBA" id="ARBA00022475"/>
    </source>
</evidence>
<protein>
    <recommendedName>
        <fullName evidence="7">Endolytic murein transglycosylase</fullName>
        <ecNumber evidence="7">4.2.2.29</ecNumber>
    </recommendedName>
    <alternativeName>
        <fullName evidence="7">Peptidoglycan lytic transglycosylase</fullName>
    </alternativeName>
    <alternativeName>
        <fullName evidence="7">Peptidoglycan polymerization terminase</fullName>
    </alternativeName>
</protein>
<evidence type="ECO:0000256" key="6">
    <source>
        <dbReference type="ARBA" id="ARBA00023316"/>
    </source>
</evidence>
<keyword evidence="2 7" id="KW-0812">Transmembrane</keyword>
<dbReference type="PANTHER" id="PTHR30518">
    <property type="entry name" value="ENDOLYTIC MUREIN TRANSGLYCOSYLASE"/>
    <property type="match status" value="1"/>
</dbReference>
<evidence type="ECO:0000256" key="7">
    <source>
        <dbReference type="HAMAP-Rule" id="MF_02065"/>
    </source>
</evidence>
<comment type="caution">
    <text evidence="8">The sequence shown here is derived from an EMBL/GenBank/DDBJ whole genome shotgun (WGS) entry which is preliminary data.</text>
</comment>
<keyword evidence="4 7" id="KW-0472">Membrane</keyword>
<dbReference type="GO" id="GO:0009252">
    <property type="term" value="P:peptidoglycan biosynthetic process"/>
    <property type="evidence" value="ECO:0007669"/>
    <property type="project" value="UniProtKB-UniRule"/>
</dbReference>
<dbReference type="OrthoDB" id="9814591at2"/>
<evidence type="ECO:0000256" key="2">
    <source>
        <dbReference type="ARBA" id="ARBA00022692"/>
    </source>
</evidence>
<comment type="similarity">
    <text evidence="7">Belongs to the transglycosylase MltG family.</text>
</comment>
<comment type="function">
    <text evidence="7">Functions as a peptidoglycan terminase that cleaves nascent peptidoglycan strands endolytically to terminate their elongation.</text>
</comment>
<keyword evidence="9" id="KW-1185">Reference proteome</keyword>
<name>A0A554WV59_9BURK</name>
<dbReference type="Gene3D" id="3.30.160.60">
    <property type="entry name" value="Classic Zinc Finger"/>
    <property type="match status" value="1"/>
</dbReference>
<dbReference type="HAMAP" id="MF_02065">
    <property type="entry name" value="MltG"/>
    <property type="match status" value="1"/>
</dbReference>
<dbReference type="EMBL" id="VJND01000001">
    <property type="protein sequence ID" value="TSE27466.1"/>
    <property type="molecule type" value="Genomic_DNA"/>
</dbReference>
<dbReference type="Gene3D" id="3.30.1490.480">
    <property type="entry name" value="Endolytic murein transglycosylase"/>
    <property type="match status" value="1"/>
</dbReference>
<keyword evidence="7" id="KW-0997">Cell inner membrane</keyword>
<reference evidence="8 9" key="1">
    <citation type="submission" date="2019-07" db="EMBL/GenBank/DDBJ databases">
        <title>Tepidimonas sediminis YIM 72259 draft genome.</title>
        <authorList>
            <person name="Da Costa M.S."/>
            <person name="Froufe H.J.C."/>
            <person name="Egas C."/>
            <person name="Albuquerque L."/>
        </authorList>
    </citation>
    <scope>NUCLEOTIDE SEQUENCE [LARGE SCALE GENOMIC DNA]</scope>
    <source>
        <strain evidence="8 9">YIM 72259</strain>
    </source>
</reference>
<dbReference type="AlphaFoldDB" id="A0A554WV59"/>
<dbReference type="CDD" id="cd08010">
    <property type="entry name" value="MltG_like"/>
    <property type="match status" value="1"/>
</dbReference>
<dbReference type="PANTHER" id="PTHR30518:SF2">
    <property type="entry name" value="ENDOLYTIC MUREIN TRANSGLYCOSYLASE"/>
    <property type="match status" value="1"/>
</dbReference>
<dbReference type="GO" id="GO:0005886">
    <property type="term" value="C:plasma membrane"/>
    <property type="evidence" value="ECO:0007669"/>
    <property type="project" value="UniProtKB-UniRule"/>
</dbReference>
<comment type="catalytic activity">
    <reaction evidence="7">
        <text>a peptidoglycan chain = a peptidoglycan chain with N-acetyl-1,6-anhydromuramyl-[peptide] at the reducing end + a peptidoglycan chain with N-acetylglucosamine at the non-reducing end.</text>
        <dbReference type="EC" id="4.2.2.29"/>
    </reaction>
</comment>
<evidence type="ECO:0000313" key="9">
    <source>
        <dbReference type="Proteomes" id="UP000320225"/>
    </source>
</evidence>
<keyword evidence="3 7" id="KW-1133">Transmembrane helix</keyword>
<evidence type="ECO:0000313" key="8">
    <source>
        <dbReference type="EMBL" id="TSE27466.1"/>
    </source>
</evidence>
<evidence type="ECO:0000256" key="5">
    <source>
        <dbReference type="ARBA" id="ARBA00023239"/>
    </source>
</evidence>
<sequence length="336" mass="36769">MARRTARWAVALAAAVLLLASAVAAWLLRPLPLRLPEGGNVVDVQIAPGMSARQIAQALAEAGVDVPAWMLLAWLRLSGQARELKAGAYEIAPGTTPGQLLDKLVRGEQALRRVTLIEGWTVRDVLRALRRAEHLVDDLPPGEDPVALARHLGLAATHAEGRFFPDTYLYPKRSAASEVLRRAARAMDERLAQAWAQRAADLPLRSPEEALILASLVEKETGHEPDRALIAGVFVNRLRLGMRLQTDPSVIYGLGETFDGDLRRRDLLTDTPYNTYTRAGLPPTPIAMPGWASLLAAVQPARTPALYFVARGDGTSAFSRTLDEHNRAVRRYQLGR</sequence>
<dbReference type="GO" id="GO:0071555">
    <property type="term" value="P:cell wall organization"/>
    <property type="evidence" value="ECO:0007669"/>
    <property type="project" value="UniProtKB-KW"/>
</dbReference>
<accession>A0A554WV59</accession>
<dbReference type="EC" id="4.2.2.29" evidence="7"/>
<organism evidence="8 9">
    <name type="scientific">Tepidimonas sediminis</name>
    <dbReference type="NCBI Taxonomy" id="2588941"/>
    <lineage>
        <taxon>Bacteria</taxon>
        <taxon>Pseudomonadati</taxon>
        <taxon>Pseudomonadota</taxon>
        <taxon>Betaproteobacteria</taxon>
        <taxon>Burkholderiales</taxon>
        <taxon>Tepidimonas</taxon>
    </lineage>
</organism>
<dbReference type="RefSeq" id="WP_143893060.1">
    <property type="nucleotide sequence ID" value="NZ_VJND01000001.1"/>
</dbReference>
<dbReference type="InterPro" id="IPR003770">
    <property type="entry name" value="MLTG-like"/>
</dbReference>
<dbReference type="Proteomes" id="UP000320225">
    <property type="component" value="Unassembled WGS sequence"/>
</dbReference>
<feature type="site" description="Important for catalytic activity" evidence="7">
    <location>
        <position position="220"/>
    </location>
</feature>
<dbReference type="Pfam" id="PF02618">
    <property type="entry name" value="YceG"/>
    <property type="match status" value="1"/>
</dbReference>
<proteinExistence type="inferred from homology"/>
<dbReference type="NCBIfam" id="TIGR00247">
    <property type="entry name" value="endolytic transglycosylase MltG"/>
    <property type="match status" value="1"/>
</dbReference>
<gene>
    <name evidence="7 8" type="primary">mltG</name>
    <name evidence="8" type="ORF">Tsedi_00303</name>
</gene>
<dbReference type="GO" id="GO:0008932">
    <property type="term" value="F:lytic endotransglycosylase activity"/>
    <property type="evidence" value="ECO:0007669"/>
    <property type="project" value="UniProtKB-UniRule"/>
</dbReference>
<keyword evidence="5 7" id="KW-0456">Lyase</keyword>